<keyword evidence="3" id="KW-0731">Sigma factor</keyword>
<dbReference type="Gene3D" id="1.10.10.10">
    <property type="entry name" value="Winged helix-like DNA-binding domain superfamily/Winged helix DNA-binding domain"/>
    <property type="match status" value="1"/>
</dbReference>
<organism evidence="7 8">
    <name type="scientific">Larkinella insperata</name>
    <dbReference type="NCBI Taxonomy" id="332158"/>
    <lineage>
        <taxon>Bacteria</taxon>
        <taxon>Pseudomonadati</taxon>
        <taxon>Bacteroidota</taxon>
        <taxon>Cytophagia</taxon>
        <taxon>Cytophagales</taxon>
        <taxon>Spirosomataceae</taxon>
        <taxon>Larkinella</taxon>
    </lineage>
</organism>
<accession>A0ABW3Q668</accession>
<dbReference type="InterPro" id="IPR039425">
    <property type="entry name" value="RNA_pol_sigma-70-like"/>
</dbReference>
<evidence type="ECO:0000259" key="5">
    <source>
        <dbReference type="Pfam" id="PF04542"/>
    </source>
</evidence>
<evidence type="ECO:0000256" key="1">
    <source>
        <dbReference type="ARBA" id="ARBA00010641"/>
    </source>
</evidence>
<dbReference type="RefSeq" id="WP_265993158.1">
    <property type="nucleotide sequence ID" value="NZ_CP110973.1"/>
</dbReference>
<evidence type="ECO:0000313" key="7">
    <source>
        <dbReference type="EMBL" id="MFD1142667.1"/>
    </source>
</evidence>
<evidence type="ECO:0000256" key="2">
    <source>
        <dbReference type="ARBA" id="ARBA00023015"/>
    </source>
</evidence>
<dbReference type="InterPro" id="IPR014284">
    <property type="entry name" value="RNA_pol_sigma-70_dom"/>
</dbReference>
<comment type="caution">
    <text evidence="7">The sequence shown here is derived from an EMBL/GenBank/DDBJ whole genome shotgun (WGS) entry which is preliminary data.</text>
</comment>
<protein>
    <submittedName>
        <fullName evidence="7">RNA polymerase sigma factor</fullName>
    </submittedName>
</protein>
<dbReference type="InterPro" id="IPR007627">
    <property type="entry name" value="RNA_pol_sigma70_r2"/>
</dbReference>
<dbReference type="Proteomes" id="UP001597116">
    <property type="component" value="Unassembled WGS sequence"/>
</dbReference>
<dbReference type="InterPro" id="IPR036388">
    <property type="entry name" value="WH-like_DNA-bd_sf"/>
</dbReference>
<name>A0ABW3Q668_9BACT</name>
<keyword evidence="2" id="KW-0805">Transcription regulation</keyword>
<comment type="similarity">
    <text evidence="1">Belongs to the sigma-70 factor family. ECF subfamily.</text>
</comment>
<dbReference type="PANTHER" id="PTHR43133">
    <property type="entry name" value="RNA POLYMERASE ECF-TYPE SIGMA FACTO"/>
    <property type="match status" value="1"/>
</dbReference>
<proteinExistence type="inferred from homology"/>
<evidence type="ECO:0000256" key="3">
    <source>
        <dbReference type="ARBA" id="ARBA00023082"/>
    </source>
</evidence>
<dbReference type="InterPro" id="IPR013249">
    <property type="entry name" value="RNA_pol_sigma70_r4_t2"/>
</dbReference>
<evidence type="ECO:0000313" key="8">
    <source>
        <dbReference type="Proteomes" id="UP001597116"/>
    </source>
</evidence>
<feature type="domain" description="RNA polymerase sigma-70 region 2" evidence="5">
    <location>
        <begin position="21"/>
        <end position="89"/>
    </location>
</feature>
<dbReference type="Gene3D" id="1.10.1740.10">
    <property type="match status" value="1"/>
</dbReference>
<dbReference type="Pfam" id="PF04542">
    <property type="entry name" value="Sigma70_r2"/>
    <property type="match status" value="1"/>
</dbReference>
<gene>
    <name evidence="7" type="ORF">ACFQ4C_16190</name>
</gene>
<dbReference type="PANTHER" id="PTHR43133:SF46">
    <property type="entry name" value="RNA POLYMERASE SIGMA-70 FACTOR ECF SUBFAMILY"/>
    <property type="match status" value="1"/>
</dbReference>
<feature type="domain" description="RNA polymerase sigma factor 70 region 4 type 2" evidence="6">
    <location>
        <begin position="115"/>
        <end position="167"/>
    </location>
</feature>
<keyword evidence="8" id="KW-1185">Reference proteome</keyword>
<dbReference type="SUPFAM" id="SSF88946">
    <property type="entry name" value="Sigma2 domain of RNA polymerase sigma factors"/>
    <property type="match status" value="1"/>
</dbReference>
<dbReference type="CDD" id="cd06171">
    <property type="entry name" value="Sigma70_r4"/>
    <property type="match status" value="1"/>
</dbReference>
<dbReference type="Pfam" id="PF08281">
    <property type="entry name" value="Sigma70_r4_2"/>
    <property type="match status" value="1"/>
</dbReference>
<dbReference type="NCBIfam" id="TIGR02937">
    <property type="entry name" value="sigma70-ECF"/>
    <property type="match status" value="1"/>
</dbReference>
<dbReference type="EMBL" id="JBHTLP010000008">
    <property type="protein sequence ID" value="MFD1142667.1"/>
    <property type="molecule type" value="Genomic_DNA"/>
</dbReference>
<keyword evidence="4" id="KW-0804">Transcription</keyword>
<evidence type="ECO:0000259" key="6">
    <source>
        <dbReference type="Pfam" id="PF08281"/>
    </source>
</evidence>
<sequence length="180" mass="20937">MTLEAIFYACQQENRQGQKALYDRYASRMYRLCVRYLRDTAEAEDVMMEAFMHVFEGIGKLSYQGERPFEAWLKRIFINQSLMHLRQRKVFWMTLDHESADLSNPLQADDELSAQQLLQLLFELPDGYRTVFNLYAVEGYSHQEIGALLGISESTSKSQLHKARRALQELVKKSENGAKS</sequence>
<evidence type="ECO:0000256" key="4">
    <source>
        <dbReference type="ARBA" id="ARBA00023163"/>
    </source>
</evidence>
<dbReference type="SUPFAM" id="SSF88659">
    <property type="entry name" value="Sigma3 and sigma4 domains of RNA polymerase sigma factors"/>
    <property type="match status" value="1"/>
</dbReference>
<dbReference type="InterPro" id="IPR013325">
    <property type="entry name" value="RNA_pol_sigma_r2"/>
</dbReference>
<dbReference type="InterPro" id="IPR013324">
    <property type="entry name" value="RNA_pol_sigma_r3/r4-like"/>
</dbReference>
<reference evidence="8" key="1">
    <citation type="journal article" date="2019" name="Int. J. Syst. Evol. Microbiol.">
        <title>The Global Catalogue of Microorganisms (GCM) 10K type strain sequencing project: providing services to taxonomists for standard genome sequencing and annotation.</title>
        <authorList>
            <consortium name="The Broad Institute Genomics Platform"/>
            <consortium name="The Broad Institute Genome Sequencing Center for Infectious Disease"/>
            <person name="Wu L."/>
            <person name="Ma J."/>
        </authorList>
    </citation>
    <scope>NUCLEOTIDE SEQUENCE [LARGE SCALE GENOMIC DNA]</scope>
    <source>
        <strain evidence="8">CCUG 55608</strain>
    </source>
</reference>